<dbReference type="PANTHER" id="PTHR37828">
    <property type="entry name" value="GSR2449 PROTEIN"/>
    <property type="match status" value="1"/>
</dbReference>
<dbReference type="AlphaFoldDB" id="A0A383RFS9"/>
<accession>A0A383RFS9</accession>
<dbReference type="Proteomes" id="UP000304148">
    <property type="component" value="Chromosome"/>
</dbReference>
<dbReference type="SUPFAM" id="SSF54909">
    <property type="entry name" value="Dimeric alpha+beta barrel"/>
    <property type="match status" value="1"/>
</dbReference>
<feature type="domain" description="YCII-related" evidence="2">
    <location>
        <begin position="7"/>
        <end position="83"/>
    </location>
</feature>
<reference evidence="4" key="1">
    <citation type="submission" date="2018-08" db="EMBL/GenBank/DDBJ databases">
        <authorList>
            <person name="Chevrot R."/>
        </authorList>
    </citation>
    <scope>NUCLEOTIDE SEQUENCE [LARGE SCALE GENOMIC DNA]</scope>
</reference>
<dbReference type="Gene3D" id="3.30.70.1060">
    <property type="entry name" value="Dimeric alpha+beta barrel"/>
    <property type="match status" value="1"/>
</dbReference>
<evidence type="ECO:0000259" key="2">
    <source>
        <dbReference type="Pfam" id="PF03795"/>
    </source>
</evidence>
<name>A0A383RFS9_PAEAL</name>
<gene>
    <name evidence="3" type="ORF">PBLR_14135</name>
</gene>
<dbReference type="EMBL" id="LS992241">
    <property type="protein sequence ID" value="SYX85713.1"/>
    <property type="molecule type" value="Genomic_DNA"/>
</dbReference>
<dbReference type="InterPro" id="IPR011008">
    <property type="entry name" value="Dimeric_a/b-barrel"/>
</dbReference>
<dbReference type="InterPro" id="IPR005545">
    <property type="entry name" value="YCII"/>
</dbReference>
<comment type="similarity">
    <text evidence="1">Belongs to the YciI family.</text>
</comment>
<evidence type="ECO:0000256" key="1">
    <source>
        <dbReference type="ARBA" id="ARBA00007689"/>
    </source>
</evidence>
<evidence type="ECO:0000313" key="4">
    <source>
        <dbReference type="Proteomes" id="UP000304148"/>
    </source>
</evidence>
<dbReference type="RefSeq" id="WP_138187568.1">
    <property type="nucleotide sequence ID" value="NZ_LS992241.1"/>
</dbReference>
<dbReference type="Pfam" id="PF03795">
    <property type="entry name" value="YCII"/>
    <property type="match status" value="1"/>
</dbReference>
<protein>
    <recommendedName>
        <fullName evidence="2">YCII-related domain-containing protein</fullName>
    </recommendedName>
</protein>
<organism evidence="3 4">
    <name type="scientific">Paenibacillus alvei</name>
    <name type="common">Bacillus alvei</name>
    <dbReference type="NCBI Taxonomy" id="44250"/>
    <lineage>
        <taxon>Bacteria</taxon>
        <taxon>Bacillati</taxon>
        <taxon>Bacillota</taxon>
        <taxon>Bacilli</taxon>
        <taxon>Bacillales</taxon>
        <taxon>Paenibacillaceae</taxon>
        <taxon>Paenibacillus</taxon>
    </lineage>
</organism>
<proteinExistence type="inferred from homology"/>
<dbReference type="PANTHER" id="PTHR37828:SF1">
    <property type="entry name" value="YCII-RELATED DOMAIN-CONTAINING PROTEIN"/>
    <property type="match status" value="1"/>
</dbReference>
<sequence length="89" mass="10130">MAYFAAILEMQDESKNLTYRPHHLEYLEQLGNEGKVFAKGPFGDGSGGMVIYIADNVEEAKQLAEKDPYVQEGVRKLDLREWKLQLVQA</sequence>
<evidence type="ECO:0000313" key="3">
    <source>
        <dbReference type="EMBL" id="SYX85713.1"/>
    </source>
</evidence>